<name>J9GB64_9ZZZZ</name>
<reference evidence="2" key="1">
    <citation type="journal article" date="2012" name="PLoS ONE">
        <title>Gene sets for utilization of primary and secondary nutrition supplies in the distal gut of endangered iberian lynx.</title>
        <authorList>
            <person name="Alcaide M."/>
            <person name="Messina E."/>
            <person name="Richter M."/>
            <person name="Bargiela R."/>
            <person name="Peplies J."/>
            <person name="Huws S.A."/>
            <person name="Newbold C.J."/>
            <person name="Golyshin P.N."/>
            <person name="Simon M.A."/>
            <person name="Lopez G."/>
            <person name="Yakimov M.M."/>
            <person name="Ferrer M."/>
        </authorList>
    </citation>
    <scope>NUCLEOTIDE SEQUENCE</scope>
</reference>
<comment type="caution">
    <text evidence="2">The sequence shown here is derived from an EMBL/GenBank/DDBJ whole genome shotgun (WGS) entry which is preliminary data.</text>
</comment>
<evidence type="ECO:0000256" key="1">
    <source>
        <dbReference type="SAM" id="MobiDB-lite"/>
    </source>
</evidence>
<dbReference type="EMBL" id="AMCI01003997">
    <property type="protein sequence ID" value="EJW99022.1"/>
    <property type="molecule type" value="Genomic_DNA"/>
</dbReference>
<evidence type="ECO:0000313" key="2">
    <source>
        <dbReference type="EMBL" id="EJW99022.1"/>
    </source>
</evidence>
<feature type="region of interest" description="Disordered" evidence="1">
    <location>
        <begin position="1"/>
        <end position="39"/>
    </location>
</feature>
<gene>
    <name evidence="2" type="ORF">EVA_12871</name>
</gene>
<proteinExistence type="predicted"/>
<accession>J9GB64</accession>
<dbReference type="AlphaFoldDB" id="J9GB64"/>
<organism evidence="2">
    <name type="scientific">gut metagenome</name>
    <dbReference type="NCBI Taxonomy" id="749906"/>
    <lineage>
        <taxon>unclassified sequences</taxon>
        <taxon>metagenomes</taxon>
        <taxon>organismal metagenomes</taxon>
    </lineage>
</organism>
<sequence>MPRCRRQPRPQPWTESPGCRKPRYKPSSGWYGSGTRWRT</sequence>
<protein>
    <submittedName>
        <fullName evidence="2">Uncharacterized protein</fullName>
    </submittedName>
</protein>